<keyword evidence="2" id="KW-0472">Membrane</keyword>
<protein>
    <submittedName>
        <fullName evidence="3">Uncharacterized protein</fullName>
    </submittedName>
</protein>
<evidence type="ECO:0000256" key="1">
    <source>
        <dbReference type="SAM" id="MobiDB-lite"/>
    </source>
</evidence>
<dbReference type="EMBL" id="KQ997547">
    <property type="protein sequence ID" value="KZV44017.1"/>
    <property type="molecule type" value="Genomic_DNA"/>
</dbReference>
<dbReference type="AlphaFoldDB" id="A0A2Z7CDU9"/>
<proteinExistence type="predicted"/>
<reference evidence="3 4" key="1">
    <citation type="journal article" date="2015" name="Proc. Natl. Acad. Sci. U.S.A.">
        <title>The resurrection genome of Boea hygrometrica: A blueprint for survival of dehydration.</title>
        <authorList>
            <person name="Xiao L."/>
            <person name="Yang G."/>
            <person name="Zhang L."/>
            <person name="Yang X."/>
            <person name="Zhao S."/>
            <person name="Ji Z."/>
            <person name="Zhou Q."/>
            <person name="Hu M."/>
            <person name="Wang Y."/>
            <person name="Chen M."/>
            <person name="Xu Y."/>
            <person name="Jin H."/>
            <person name="Xiao X."/>
            <person name="Hu G."/>
            <person name="Bao F."/>
            <person name="Hu Y."/>
            <person name="Wan P."/>
            <person name="Li L."/>
            <person name="Deng X."/>
            <person name="Kuang T."/>
            <person name="Xiang C."/>
            <person name="Zhu J.K."/>
            <person name="Oliver M.J."/>
            <person name="He Y."/>
        </authorList>
    </citation>
    <scope>NUCLEOTIDE SEQUENCE [LARGE SCALE GENOMIC DNA]</scope>
    <source>
        <strain evidence="4">cv. XS01</strain>
    </source>
</reference>
<evidence type="ECO:0000313" key="4">
    <source>
        <dbReference type="Proteomes" id="UP000250235"/>
    </source>
</evidence>
<feature type="transmembrane region" description="Helical" evidence="2">
    <location>
        <begin position="56"/>
        <end position="75"/>
    </location>
</feature>
<keyword evidence="4" id="KW-1185">Reference proteome</keyword>
<evidence type="ECO:0000313" key="3">
    <source>
        <dbReference type="EMBL" id="KZV44017.1"/>
    </source>
</evidence>
<accession>A0A2Z7CDU9</accession>
<sequence>MKRHRFVEPAVERRIDKERSAGARRPAGELSNDDISSNVNNQQEATAQTSSWYWKLVYLIQTPLALIFTIVIWVYEIFRISGLLCVTNGLDPLEEQNLPNPLVKILRKLRRVQKLFAIRFLVESCEQLCEVIRGRFSRFRATSFSAKCKWAFCLTYISLAIIYIFRKFSSSSTVRAPLVQIGLSHSNSACTDFFTFVIWVYEIFRISGLLCVTNGLDPLEEQNLGTDQ</sequence>
<keyword evidence="2" id="KW-0812">Transmembrane</keyword>
<organism evidence="3 4">
    <name type="scientific">Dorcoceras hygrometricum</name>
    <dbReference type="NCBI Taxonomy" id="472368"/>
    <lineage>
        <taxon>Eukaryota</taxon>
        <taxon>Viridiplantae</taxon>
        <taxon>Streptophyta</taxon>
        <taxon>Embryophyta</taxon>
        <taxon>Tracheophyta</taxon>
        <taxon>Spermatophyta</taxon>
        <taxon>Magnoliopsida</taxon>
        <taxon>eudicotyledons</taxon>
        <taxon>Gunneridae</taxon>
        <taxon>Pentapetalae</taxon>
        <taxon>asterids</taxon>
        <taxon>lamiids</taxon>
        <taxon>Lamiales</taxon>
        <taxon>Gesneriaceae</taxon>
        <taxon>Didymocarpoideae</taxon>
        <taxon>Trichosporeae</taxon>
        <taxon>Loxocarpinae</taxon>
        <taxon>Dorcoceras</taxon>
    </lineage>
</organism>
<keyword evidence="2" id="KW-1133">Transmembrane helix</keyword>
<dbReference type="Proteomes" id="UP000250235">
    <property type="component" value="Unassembled WGS sequence"/>
</dbReference>
<evidence type="ECO:0000256" key="2">
    <source>
        <dbReference type="SAM" id="Phobius"/>
    </source>
</evidence>
<name>A0A2Z7CDU9_9LAMI</name>
<gene>
    <name evidence="3" type="ORF">F511_26629</name>
</gene>
<feature type="region of interest" description="Disordered" evidence="1">
    <location>
        <begin position="18"/>
        <end position="41"/>
    </location>
</feature>